<reference evidence="5" key="1">
    <citation type="journal article" date="2014" name="Genome Announc.">
        <title>Draft genome sequence of Weissella oryzae SG25T, isolated from fermented rice grains.</title>
        <authorList>
            <person name="Tanizawa Y."/>
            <person name="Fujisawa T."/>
            <person name="Mochizuki T."/>
            <person name="Kaminuma E."/>
            <person name="Suzuki Y."/>
            <person name="Nakamura Y."/>
            <person name="Tohno M."/>
        </authorList>
    </citation>
    <scope>NUCLEOTIDE SEQUENCE [LARGE SCALE GENOMIC DNA]</scope>
    <source>
        <strain evidence="5">DSM 25784 / JCM 18191 / LMG 30913 / SG25</strain>
    </source>
</reference>
<dbReference type="SUPFAM" id="SSF56563">
    <property type="entry name" value="Major capsid protein gp5"/>
    <property type="match status" value="1"/>
</dbReference>
<gene>
    <name evidence="4" type="ORF">WOSG25_220140</name>
</gene>
<evidence type="ECO:0000313" key="4">
    <source>
        <dbReference type="EMBL" id="GAK31986.1"/>
    </source>
</evidence>
<dbReference type="NCBIfam" id="TIGR01554">
    <property type="entry name" value="major_cap_HK97"/>
    <property type="match status" value="1"/>
</dbReference>
<dbReference type="InterPro" id="IPR024455">
    <property type="entry name" value="Phage_capsid"/>
</dbReference>
<protein>
    <submittedName>
        <fullName evidence="4">Putative phage major capsid protein</fullName>
    </submittedName>
</protein>
<dbReference type="Gene3D" id="3.30.2400.10">
    <property type="entry name" value="Major capsid protein gp5"/>
    <property type="match status" value="1"/>
</dbReference>
<dbReference type="InterPro" id="IPR002989">
    <property type="entry name" value="Mycobac_pentapep"/>
</dbReference>
<evidence type="ECO:0000256" key="1">
    <source>
        <dbReference type="ARBA" id="ARBA00004328"/>
    </source>
</evidence>
<evidence type="ECO:0000256" key="2">
    <source>
        <dbReference type="SAM" id="MobiDB-lite"/>
    </source>
</evidence>
<dbReference type="eggNOG" id="COG4653">
    <property type="taxonomic scope" value="Bacteria"/>
</dbReference>
<organism evidence="4 5">
    <name type="scientific">Weissella oryzae (strain DSM 25784 / JCM 18191 / LMG 30913 / SG25)</name>
    <dbReference type="NCBI Taxonomy" id="1329250"/>
    <lineage>
        <taxon>Bacteria</taxon>
        <taxon>Bacillati</taxon>
        <taxon>Bacillota</taxon>
        <taxon>Bacilli</taxon>
        <taxon>Lactobacillales</taxon>
        <taxon>Lactobacillaceae</taxon>
        <taxon>Weissella</taxon>
    </lineage>
</organism>
<dbReference type="Proteomes" id="UP000030643">
    <property type="component" value="Unassembled WGS sequence"/>
</dbReference>
<dbReference type="OrthoDB" id="85826at2"/>
<feature type="domain" description="Phage capsid-like C-terminal" evidence="3">
    <location>
        <begin position="173"/>
        <end position="404"/>
    </location>
</feature>
<dbReference type="Pfam" id="PF01469">
    <property type="entry name" value="Pentapeptide_2"/>
    <property type="match status" value="1"/>
</dbReference>
<evidence type="ECO:0000259" key="3">
    <source>
        <dbReference type="Pfam" id="PF05065"/>
    </source>
</evidence>
<feature type="region of interest" description="Disordered" evidence="2">
    <location>
        <begin position="52"/>
        <end position="140"/>
    </location>
</feature>
<feature type="compositionally biased region" description="Low complexity" evidence="2">
    <location>
        <begin position="63"/>
        <end position="110"/>
    </location>
</feature>
<dbReference type="EMBL" id="DF820505">
    <property type="protein sequence ID" value="GAK31986.1"/>
    <property type="molecule type" value="Genomic_DNA"/>
</dbReference>
<comment type="subcellular location">
    <subcellularLocation>
        <location evidence="1">Virion</location>
    </subcellularLocation>
</comment>
<sequence length="434" mass="46664">MAIKDSISVKNTELKKAIEDAQALIDDVNSDPEQAKAAMDLVKKLQSDIDTLKELEKAEPGDSDAGASNVSSDNSGDNNTGDGNTGSDNAGDSNTGSDDSGDNTTGNSDTGSDDSGDDDNKKDPKEKRDMPIPLNKKNKSEVRDVLNAVIHSKGEKRDDANGVSGITSTDVGVIIPEDIIYNPEMELKTVTDLAQLVTKTKVTTASGKYPILKRASTTMNTVAELEEAPDLAKPEFLDVKYEVETYRGQIPISQESIDDAAVDLVKLVAQHAQQIKVNTTNAKIAKQLAGFTAVPLTADKLIDGLKEVYNVKLDPAYNKNIVLTASMYQLLDTTKDADGRYLLQDQIGTASGKTLSGIPLEIVEDTAFGGDAGSQQAFIGDLSRSILFADRADLQLEWVQYPIYGRILEPVMRFDVETADKEAGYFVTVGTTSK</sequence>
<dbReference type="InterPro" id="IPR054612">
    <property type="entry name" value="Phage_capsid-like_C"/>
</dbReference>
<dbReference type="Gene3D" id="3.30.2320.10">
    <property type="entry name" value="hypothetical protein PF0899 domain"/>
    <property type="match status" value="1"/>
</dbReference>
<dbReference type="STRING" id="1329250.WOSG25_220140"/>
<dbReference type="Pfam" id="PF05065">
    <property type="entry name" value="Phage_capsid"/>
    <property type="match status" value="1"/>
</dbReference>
<feature type="compositionally biased region" description="Basic and acidic residues" evidence="2">
    <location>
        <begin position="118"/>
        <end position="130"/>
    </location>
</feature>
<dbReference type="RefSeq" id="WP_052348627.1">
    <property type="nucleotide sequence ID" value="NZ_DF820505.1"/>
</dbReference>
<accession>A0A069D3L5</accession>
<name>A0A069D3L5_WEIOS</name>
<evidence type="ECO:0000313" key="5">
    <source>
        <dbReference type="Proteomes" id="UP000030643"/>
    </source>
</evidence>
<keyword evidence="5" id="KW-1185">Reference proteome</keyword>
<dbReference type="AlphaFoldDB" id="A0A069D3L5"/>
<proteinExistence type="predicted"/>